<dbReference type="EMBL" id="JAAOIC020000051">
    <property type="protein sequence ID" value="KAG8035990.1"/>
    <property type="molecule type" value="Genomic_DNA"/>
</dbReference>
<organism evidence="1 2">
    <name type="scientific">Cotesia typhae</name>
    <dbReference type="NCBI Taxonomy" id="2053667"/>
    <lineage>
        <taxon>Eukaryota</taxon>
        <taxon>Metazoa</taxon>
        <taxon>Ecdysozoa</taxon>
        <taxon>Arthropoda</taxon>
        <taxon>Hexapoda</taxon>
        <taxon>Insecta</taxon>
        <taxon>Pterygota</taxon>
        <taxon>Neoptera</taxon>
        <taxon>Endopterygota</taxon>
        <taxon>Hymenoptera</taxon>
        <taxon>Apocrita</taxon>
        <taxon>Ichneumonoidea</taxon>
        <taxon>Braconidae</taxon>
        <taxon>Microgastrinae</taxon>
        <taxon>Cotesia</taxon>
    </lineage>
</organism>
<dbReference type="AlphaFoldDB" id="A0A8J5QMR1"/>
<reference evidence="1" key="1">
    <citation type="submission" date="2020-03" db="EMBL/GenBank/DDBJ databases">
        <authorList>
            <person name="Chebbi M.A."/>
            <person name="Drezen J.M."/>
        </authorList>
    </citation>
    <scope>NUCLEOTIDE SEQUENCE</scope>
    <source>
        <tissue evidence="1">Whole body</tissue>
    </source>
</reference>
<protein>
    <submittedName>
        <fullName evidence="1">Uncharacterized protein</fullName>
    </submittedName>
</protein>
<evidence type="ECO:0000313" key="1">
    <source>
        <dbReference type="EMBL" id="KAG8035990.1"/>
    </source>
</evidence>
<evidence type="ECO:0000313" key="2">
    <source>
        <dbReference type="Proteomes" id="UP000729913"/>
    </source>
</evidence>
<proteinExistence type="predicted"/>
<gene>
    <name evidence="1" type="ORF">G9C98_004519</name>
</gene>
<sequence>MNAASCFNLDLKDDLTLSVVSKIVVISLLPTNMMVDALREIVRALSNEEFRYFNELFEYYNTHWLTNIKTENYSFYNDPICLWKNTELILQSMTHQLQQNNSIWKLIEQISSSNFQIHFHLKNLNTKGDFKIHSRKGKNIFTGVKNCNCITKLWKEIAEGALTSTEFVNRTGNQLKPIIRNLLLSNVRIPVNFKLLTLFTDGAIEPLQGLSNITLLLNERQLSNSIYNSQSDSENSEVDTQSVVTLADNLIFMEHDYNS</sequence>
<feature type="non-terminal residue" evidence="1">
    <location>
        <position position="259"/>
    </location>
</feature>
<keyword evidence="2" id="KW-1185">Reference proteome</keyword>
<reference evidence="1" key="2">
    <citation type="submission" date="2021-04" db="EMBL/GenBank/DDBJ databases">
        <title>Genome-wide patterns of bracovirus chromosomal integration into multiple host tissues during parasitism.</title>
        <authorList>
            <person name="Chebbi M.A.C."/>
        </authorList>
    </citation>
    <scope>NUCLEOTIDE SEQUENCE</scope>
    <source>
        <tissue evidence="1">Whole body</tissue>
    </source>
</reference>
<dbReference type="Proteomes" id="UP000729913">
    <property type="component" value="Unassembled WGS sequence"/>
</dbReference>
<comment type="caution">
    <text evidence="1">The sequence shown here is derived from an EMBL/GenBank/DDBJ whole genome shotgun (WGS) entry which is preliminary data.</text>
</comment>
<dbReference type="OrthoDB" id="6482909at2759"/>
<accession>A0A8J5QMR1</accession>
<name>A0A8J5QMR1_9HYME</name>